<proteinExistence type="inferred from homology"/>
<evidence type="ECO:0000313" key="8">
    <source>
        <dbReference type="Proteomes" id="UP001417504"/>
    </source>
</evidence>
<feature type="domain" description="HMA" evidence="6">
    <location>
        <begin position="26"/>
        <end position="93"/>
    </location>
</feature>
<evidence type="ECO:0000256" key="2">
    <source>
        <dbReference type="ARBA" id="ARBA00022723"/>
    </source>
</evidence>
<reference evidence="7 8" key="1">
    <citation type="submission" date="2024-01" db="EMBL/GenBank/DDBJ databases">
        <title>Genome assemblies of Stephania.</title>
        <authorList>
            <person name="Yang L."/>
        </authorList>
    </citation>
    <scope>NUCLEOTIDE SEQUENCE [LARGE SCALE GENOMIC DNA]</scope>
    <source>
        <strain evidence="7">QJT</strain>
        <tissue evidence="7">Leaf</tissue>
    </source>
</reference>
<dbReference type="GO" id="GO:0046872">
    <property type="term" value="F:metal ion binding"/>
    <property type="evidence" value="ECO:0007669"/>
    <property type="project" value="UniProtKB-KW"/>
</dbReference>
<sequence>MEFRSDFVGFRLVVRVRLEKVVPGVTGKVIVKLDLHDGKEKQKAMKAVSSLSGIDSISMDMKDKKLTVIGDVDPVDVVSKLRKRWFTEILTVGPAKEPEKKKDEPKKDDDNKKDPFYYYYYYPYTHRPQQQHYYVQSAEENPKWGILHGLYDGRLFQHKYRADLPFDFPPYSRGWLQQGRCFNRGVEPTESEKEFHYSSTSTEPTFPLISLLTTGDSFSKGGVLAGEMNQLRARRRVRLFQHKHRADFPFNFPPYSRGWFQQGRCFSKGDEPTESEKEFDCSSTSTELTFPLISLLTAGDGFNKGGVLAGEMNQLRARRSLIVPAQAQSRLSL</sequence>
<keyword evidence="1" id="KW-0488">Methylation</keyword>
<evidence type="ECO:0000256" key="5">
    <source>
        <dbReference type="ARBA" id="ARBA00024045"/>
    </source>
</evidence>
<gene>
    <name evidence="7" type="ORF">Sjap_020982</name>
</gene>
<dbReference type="Gene3D" id="3.30.70.100">
    <property type="match status" value="1"/>
</dbReference>
<dbReference type="PANTHER" id="PTHR45811:SF50">
    <property type="entry name" value="HEAVY METAL-ASSOCIATED ISOPRENYLATED PLANT PROTEIN 12-RELATED"/>
    <property type="match status" value="1"/>
</dbReference>
<keyword evidence="8" id="KW-1185">Reference proteome</keyword>
<organism evidence="7 8">
    <name type="scientific">Stephania japonica</name>
    <dbReference type="NCBI Taxonomy" id="461633"/>
    <lineage>
        <taxon>Eukaryota</taxon>
        <taxon>Viridiplantae</taxon>
        <taxon>Streptophyta</taxon>
        <taxon>Embryophyta</taxon>
        <taxon>Tracheophyta</taxon>
        <taxon>Spermatophyta</taxon>
        <taxon>Magnoliopsida</taxon>
        <taxon>Ranunculales</taxon>
        <taxon>Menispermaceae</taxon>
        <taxon>Menispermoideae</taxon>
        <taxon>Cissampelideae</taxon>
        <taxon>Stephania</taxon>
    </lineage>
</organism>
<evidence type="ECO:0000256" key="3">
    <source>
        <dbReference type="ARBA" id="ARBA00023288"/>
    </source>
</evidence>
<keyword evidence="4" id="KW-0636">Prenylation</keyword>
<name>A0AAP0F6Z1_9MAGN</name>
<accession>A0AAP0F6Z1</accession>
<evidence type="ECO:0000256" key="4">
    <source>
        <dbReference type="ARBA" id="ARBA00023289"/>
    </source>
</evidence>
<protein>
    <recommendedName>
        <fullName evidence="6">HMA domain-containing protein</fullName>
    </recommendedName>
</protein>
<evidence type="ECO:0000313" key="7">
    <source>
        <dbReference type="EMBL" id="KAK9103728.1"/>
    </source>
</evidence>
<dbReference type="InterPro" id="IPR051863">
    <property type="entry name" value="HIPP"/>
</dbReference>
<dbReference type="Pfam" id="PF00403">
    <property type="entry name" value="HMA"/>
    <property type="match status" value="1"/>
</dbReference>
<comment type="similarity">
    <text evidence="5">Belongs to the HIPP family.</text>
</comment>
<evidence type="ECO:0000259" key="6">
    <source>
        <dbReference type="PROSITE" id="PS50846"/>
    </source>
</evidence>
<dbReference type="PROSITE" id="PS50846">
    <property type="entry name" value="HMA_2"/>
    <property type="match status" value="1"/>
</dbReference>
<evidence type="ECO:0000256" key="1">
    <source>
        <dbReference type="ARBA" id="ARBA00022481"/>
    </source>
</evidence>
<dbReference type="PANTHER" id="PTHR45811">
    <property type="entry name" value="COPPER TRANSPORT PROTEIN FAMILY-RELATED"/>
    <property type="match status" value="1"/>
</dbReference>
<comment type="caution">
    <text evidence="7">The sequence shown here is derived from an EMBL/GenBank/DDBJ whole genome shotgun (WGS) entry which is preliminary data.</text>
</comment>
<keyword evidence="3" id="KW-0449">Lipoprotein</keyword>
<dbReference type="AlphaFoldDB" id="A0AAP0F6Z1"/>
<keyword evidence="2" id="KW-0479">Metal-binding</keyword>
<dbReference type="InterPro" id="IPR006121">
    <property type="entry name" value="HMA_dom"/>
</dbReference>
<dbReference type="Proteomes" id="UP001417504">
    <property type="component" value="Unassembled WGS sequence"/>
</dbReference>
<dbReference type="SUPFAM" id="SSF55008">
    <property type="entry name" value="HMA, heavy metal-associated domain"/>
    <property type="match status" value="1"/>
</dbReference>
<dbReference type="InterPro" id="IPR036163">
    <property type="entry name" value="HMA_dom_sf"/>
</dbReference>
<dbReference type="EMBL" id="JBBNAE010000008">
    <property type="protein sequence ID" value="KAK9103728.1"/>
    <property type="molecule type" value="Genomic_DNA"/>
</dbReference>